<keyword evidence="3" id="KW-1185">Reference proteome</keyword>
<protein>
    <recommendedName>
        <fullName evidence="4">CTP synthetase</fullName>
    </recommendedName>
</protein>
<evidence type="ECO:0000313" key="2">
    <source>
        <dbReference type="EMBL" id="SHK91321.1"/>
    </source>
</evidence>
<keyword evidence="1" id="KW-0812">Transmembrane</keyword>
<proteinExistence type="predicted"/>
<keyword evidence="1" id="KW-0472">Membrane</keyword>
<dbReference type="AlphaFoldDB" id="A0A1M6WCA1"/>
<keyword evidence="1" id="KW-1133">Transmembrane helix</keyword>
<evidence type="ECO:0000256" key="1">
    <source>
        <dbReference type="SAM" id="Phobius"/>
    </source>
</evidence>
<dbReference type="STRING" id="1054996.SAMN05444414_102241"/>
<reference evidence="3" key="1">
    <citation type="submission" date="2016-11" db="EMBL/GenBank/DDBJ databases">
        <authorList>
            <person name="Varghese N."/>
            <person name="Submissions S."/>
        </authorList>
    </citation>
    <scope>NUCLEOTIDE SEQUENCE [LARGE SCALE GENOMIC DNA]</scope>
    <source>
        <strain evidence="3">DSM 29327</strain>
    </source>
</reference>
<dbReference type="RefSeq" id="WP_073195061.1">
    <property type="nucleotide sequence ID" value="NZ_FRBN01000002.1"/>
</dbReference>
<gene>
    <name evidence="2" type="ORF">SAMN05444414_102241</name>
</gene>
<dbReference type="OrthoDB" id="7510999at2"/>
<accession>A0A1M6WCA1</accession>
<organism evidence="2 3">
    <name type="scientific">Roseovarius marisflavi</name>
    <dbReference type="NCBI Taxonomy" id="1054996"/>
    <lineage>
        <taxon>Bacteria</taxon>
        <taxon>Pseudomonadati</taxon>
        <taxon>Pseudomonadota</taxon>
        <taxon>Alphaproteobacteria</taxon>
        <taxon>Rhodobacterales</taxon>
        <taxon>Roseobacteraceae</taxon>
        <taxon>Roseovarius</taxon>
    </lineage>
</organism>
<dbReference type="EMBL" id="FRBN01000002">
    <property type="protein sequence ID" value="SHK91321.1"/>
    <property type="molecule type" value="Genomic_DNA"/>
</dbReference>
<evidence type="ECO:0008006" key="4">
    <source>
        <dbReference type="Google" id="ProtNLM"/>
    </source>
</evidence>
<feature type="transmembrane region" description="Helical" evidence="1">
    <location>
        <begin position="6"/>
        <end position="28"/>
    </location>
</feature>
<feature type="transmembrane region" description="Helical" evidence="1">
    <location>
        <begin position="35"/>
        <end position="58"/>
    </location>
</feature>
<sequence length="61" mass="6495">MLQLGFILHLFIGSTLAGVAVISALVMGHDTMTPILIAAALGFLIAIPVTILVTKMLYENR</sequence>
<name>A0A1M6WCA1_9RHOB</name>
<evidence type="ECO:0000313" key="3">
    <source>
        <dbReference type="Proteomes" id="UP000184191"/>
    </source>
</evidence>
<dbReference type="Proteomes" id="UP000184191">
    <property type="component" value="Unassembled WGS sequence"/>
</dbReference>